<accession>A0A4U1C607</accession>
<sequence length="170" mass="19742">MQIVNCNANDIDEIFSFYSNASALQKLLNKVVWPVFNRFLVETELAENRQFKLLIDGKTACIWAITFDDPEIWGEKNNDPSVYIHRIATHADFRGKNLVKEIVKWSIDFAKANQKLFVRLDTIGGNQKLIEHYQKCGFNYLGLTKMETFENLPAHYHHATVSLFEIPVQY</sequence>
<dbReference type="InterPro" id="IPR000182">
    <property type="entry name" value="GNAT_dom"/>
</dbReference>
<protein>
    <submittedName>
        <fullName evidence="2">GNAT family N-acetyltransferase</fullName>
    </submittedName>
</protein>
<dbReference type="RefSeq" id="WP_136825594.1">
    <property type="nucleotide sequence ID" value="NZ_SWBP01000002.1"/>
</dbReference>
<dbReference type="AlphaFoldDB" id="A0A4U1C607"/>
<keyword evidence="3" id="KW-1185">Reference proteome</keyword>
<dbReference type="CDD" id="cd04301">
    <property type="entry name" value="NAT_SF"/>
    <property type="match status" value="1"/>
</dbReference>
<dbReference type="InterPro" id="IPR016181">
    <property type="entry name" value="Acyl_CoA_acyltransferase"/>
</dbReference>
<name>A0A4U1C607_9SPHI</name>
<comment type="caution">
    <text evidence="2">The sequence shown here is derived from an EMBL/GenBank/DDBJ whole genome shotgun (WGS) entry which is preliminary data.</text>
</comment>
<dbReference type="OrthoDB" id="758560at2"/>
<dbReference type="GO" id="GO:0016747">
    <property type="term" value="F:acyltransferase activity, transferring groups other than amino-acyl groups"/>
    <property type="evidence" value="ECO:0007669"/>
    <property type="project" value="InterPro"/>
</dbReference>
<dbReference type="EMBL" id="SWBP01000002">
    <property type="protein sequence ID" value="TKB98780.1"/>
    <property type="molecule type" value="Genomic_DNA"/>
</dbReference>
<dbReference type="SUPFAM" id="SSF55729">
    <property type="entry name" value="Acyl-CoA N-acyltransferases (Nat)"/>
    <property type="match status" value="1"/>
</dbReference>
<evidence type="ECO:0000313" key="2">
    <source>
        <dbReference type="EMBL" id="TKB98780.1"/>
    </source>
</evidence>
<evidence type="ECO:0000313" key="3">
    <source>
        <dbReference type="Proteomes" id="UP000308181"/>
    </source>
</evidence>
<dbReference type="Proteomes" id="UP000308181">
    <property type="component" value="Unassembled WGS sequence"/>
</dbReference>
<reference evidence="2 3" key="1">
    <citation type="submission" date="2019-04" db="EMBL/GenBank/DDBJ databases">
        <title>Pedobacter sp. AR-3-17 sp. nov., isolated from Arctic soil.</title>
        <authorList>
            <person name="Dahal R.H."/>
            <person name="Kim D.-U."/>
        </authorList>
    </citation>
    <scope>NUCLEOTIDE SEQUENCE [LARGE SCALE GENOMIC DNA]</scope>
    <source>
        <strain evidence="2 3">AR-3-17</strain>
    </source>
</reference>
<proteinExistence type="predicted"/>
<dbReference type="PROSITE" id="PS51186">
    <property type="entry name" value="GNAT"/>
    <property type="match status" value="1"/>
</dbReference>
<gene>
    <name evidence="2" type="ORF">FA046_06590</name>
</gene>
<dbReference type="Pfam" id="PF00583">
    <property type="entry name" value="Acetyltransf_1"/>
    <property type="match status" value="1"/>
</dbReference>
<evidence type="ECO:0000259" key="1">
    <source>
        <dbReference type="PROSITE" id="PS51186"/>
    </source>
</evidence>
<feature type="domain" description="N-acetyltransferase" evidence="1">
    <location>
        <begin position="1"/>
        <end position="167"/>
    </location>
</feature>
<dbReference type="Gene3D" id="3.40.630.30">
    <property type="match status" value="1"/>
</dbReference>
<organism evidence="2 3">
    <name type="scientific">Pedobacter cryophilus</name>
    <dbReference type="NCBI Taxonomy" id="2571271"/>
    <lineage>
        <taxon>Bacteria</taxon>
        <taxon>Pseudomonadati</taxon>
        <taxon>Bacteroidota</taxon>
        <taxon>Sphingobacteriia</taxon>
        <taxon>Sphingobacteriales</taxon>
        <taxon>Sphingobacteriaceae</taxon>
        <taxon>Pedobacter</taxon>
    </lineage>
</organism>
<keyword evidence="2" id="KW-0808">Transferase</keyword>